<gene>
    <name evidence="2" type="ORF">Q4I29_000014</name>
    <name evidence="3" type="ORF">Q4I32_005547</name>
</gene>
<dbReference type="Proteomes" id="UP001443563">
    <property type="component" value="Unassembled WGS sequence"/>
</dbReference>
<feature type="region of interest" description="Disordered" evidence="1">
    <location>
        <begin position="49"/>
        <end position="68"/>
    </location>
</feature>
<sequence length="258" mass="27562">MPFWKNFIYTKPEVDDDDLPLPLYRLFDDDGRMKEDGVATAVVAAWRRSSTSSIASANAKKSPPVSQKTYASLLKSAATKPATPSKKTDLKGSSHSPTKAASSSPSRRKSEARSPAKSPARATSPEPEPVTSVSSTPRKAGPRKALVKKNSPKKSSSRLTSPKKAASRSPARARSPLPAKPKPAAKTSAGRRRSRSRSNSRVRAVAAPSEMPSPKWSLAALKEFAKDNSIQLKGAHTKATILSAIHGTSQGARIRSRS</sequence>
<feature type="compositionally biased region" description="Basic residues" evidence="1">
    <location>
        <begin position="140"/>
        <end position="156"/>
    </location>
</feature>
<comment type="caution">
    <text evidence="3">The sequence shown here is derived from an EMBL/GenBank/DDBJ whole genome shotgun (WGS) entry which is preliminary data.</text>
</comment>
<feature type="compositionally biased region" description="Basic residues" evidence="1">
    <location>
        <begin position="189"/>
        <end position="200"/>
    </location>
</feature>
<protein>
    <recommendedName>
        <fullName evidence="6">H15 domain-containing protein</fullName>
    </recommendedName>
</protein>
<feature type="compositionally biased region" description="Low complexity" evidence="1">
    <location>
        <begin position="93"/>
        <end position="105"/>
    </location>
</feature>
<evidence type="ECO:0000313" key="2">
    <source>
        <dbReference type="EMBL" id="KAL0514164.1"/>
    </source>
</evidence>
<feature type="compositionally biased region" description="Low complexity" evidence="1">
    <location>
        <begin position="162"/>
        <end position="188"/>
    </location>
</feature>
<name>A0AAW3BHC8_9TRYP</name>
<evidence type="ECO:0008006" key="6">
    <source>
        <dbReference type="Google" id="ProtNLM"/>
    </source>
</evidence>
<reference evidence="3 4" key="1">
    <citation type="submission" date="2024-02" db="EMBL/GenBank/DDBJ databases">
        <title>FIRST GENOME SEQUENCES OF Leishmania (Viannia) shawi, Leishmania (Viannia) lindenbergi AND Leishmania (Viannia) utingensis.</title>
        <authorList>
            <person name="Resadore F."/>
            <person name="Custodio M.G.F."/>
            <person name="Boite M.C."/>
            <person name="Cupolillo E."/>
            <person name="Ferreira G.E.M."/>
        </authorList>
    </citation>
    <scope>NUCLEOTIDE SEQUENCE</scope>
    <source>
        <strain evidence="2 4">MCEB/BR/1984/M8408</strain>
        <strain evidence="3">MHOM/BR/2013/18 LTA MLF</strain>
    </source>
</reference>
<organism evidence="3 5">
    <name type="scientific">Leishmania shawi</name>
    <dbReference type="NCBI Taxonomy" id="5680"/>
    <lineage>
        <taxon>Eukaryota</taxon>
        <taxon>Discoba</taxon>
        <taxon>Euglenozoa</taxon>
        <taxon>Kinetoplastea</taxon>
        <taxon>Metakinetoplastina</taxon>
        <taxon>Trypanosomatida</taxon>
        <taxon>Trypanosomatidae</taxon>
        <taxon>Leishmaniinae</taxon>
        <taxon>Leishmania</taxon>
        <taxon>Leishmania guyanensis species complex</taxon>
    </lineage>
</organism>
<accession>A0AAW3BHC8</accession>
<dbReference type="EMBL" id="JBAMZJ010000031">
    <property type="protein sequence ID" value="KAL0521588.1"/>
    <property type="molecule type" value="Genomic_DNA"/>
</dbReference>
<evidence type="ECO:0000313" key="4">
    <source>
        <dbReference type="Proteomes" id="UP001443563"/>
    </source>
</evidence>
<evidence type="ECO:0000313" key="3">
    <source>
        <dbReference type="EMBL" id="KAL0521588.1"/>
    </source>
</evidence>
<feature type="compositionally biased region" description="Low complexity" evidence="1">
    <location>
        <begin position="115"/>
        <end position="137"/>
    </location>
</feature>
<evidence type="ECO:0000313" key="5">
    <source>
        <dbReference type="Proteomes" id="UP001500493"/>
    </source>
</evidence>
<dbReference type="AlphaFoldDB" id="A0AAW3BHC8"/>
<evidence type="ECO:0000256" key="1">
    <source>
        <dbReference type="SAM" id="MobiDB-lite"/>
    </source>
</evidence>
<dbReference type="Proteomes" id="UP001500493">
    <property type="component" value="Unassembled WGS sequence"/>
</dbReference>
<proteinExistence type="predicted"/>
<keyword evidence="4" id="KW-1185">Reference proteome</keyword>
<dbReference type="EMBL" id="JBAMZM010000001">
    <property type="protein sequence ID" value="KAL0514164.1"/>
    <property type="molecule type" value="Genomic_DNA"/>
</dbReference>
<feature type="region of interest" description="Disordered" evidence="1">
    <location>
        <begin position="73"/>
        <end position="213"/>
    </location>
</feature>